<organism evidence="2 3">
    <name type="scientific">Candidatus Gottesmanbacteria bacterium RIFCSPHIGHO2_02_FULL_40_13</name>
    <dbReference type="NCBI Taxonomy" id="1798384"/>
    <lineage>
        <taxon>Bacteria</taxon>
        <taxon>Candidatus Gottesmaniibacteriota</taxon>
    </lineage>
</organism>
<dbReference type="EMBL" id="MFJN01000002">
    <property type="protein sequence ID" value="OGG22445.1"/>
    <property type="molecule type" value="Genomic_DNA"/>
</dbReference>
<evidence type="ECO:0000313" key="2">
    <source>
        <dbReference type="EMBL" id="OGG22445.1"/>
    </source>
</evidence>
<sequence>MIVCKEISFENNLSWDDLIKKSVTATFFQTKDWLETWLKHFPAEHTIIGVYEGQELIGIAPLAIATLKGQTLKGTGFWGVSTVLNGELVSDYGDIIATKGREKEVWEAILRELNNVTMKPASPAGRQFNNEKKEFNFIREDSPSLEILIDLGGETEEVDVAPYLDLPMTPEEYMESLDRHNRHELKRKMRKIENEDVTVVPSSGGLNDINELFRLMEISSEEKRRFLSPEMKAYFQELITKGYINKTAELMFMQKDNINIATTLSFHYREDVLLYNSGFDPKFGYLSAGLILKAHLIKHAIEQKKKRFDFLRGNERYKYDLGGKERKLYKITFKNRPN</sequence>
<accession>A0A1F6ACM9</accession>
<evidence type="ECO:0000313" key="3">
    <source>
        <dbReference type="Proteomes" id="UP000177092"/>
    </source>
</evidence>
<feature type="domain" description="BioF2-like acetyltransferase" evidence="1">
    <location>
        <begin position="180"/>
        <end position="318"/>
    </location>
</feature>
<dbReference type="InterPro" id="IPR016181">
    <property type="entry name" value="Acyl_CoA_acyltransferase"/>
</dbReference>
<gene>
    <name evidence="2" type="ORF">A3D03_03830</name>
</gene>
<dbReference type="PANTHER" id="PTHR36174:SF1">
    <property type="entry name" value="LIPID II:GLYCINE GLYCYLTRANSFERASE"/>
    <property type="match status" value="1"/>
</dbReference>
<dbReference type="PANTHER" id="PTHR36174">
    <property type="entry name" value="LIPID II:GLYCINE GLYCYLTRANSFERASE"/>
    <property type="match status" value="1"/>
</dbReference>
<evidence type="ECO:0000259" key="1">
    <source>
        <dbReference type="Pfam" id="PF13480"/>
    </source>
</evidence>
<dbReference type="Pfam" id="PF13480">
    <property type="entry name" value="Acetyltransf_6"/>
    <property type="match status" value="1"/>
</dbReference>
<dbReference type="Gene3D" id="3.40.630.30">
    <property type="match status" value="1"/>
</dbReference>
<dbReference type="Proteomes" id="UP000177092">
    <property type="component" value="Unassembled WGS sequence"/>
</dbReference>
<proteinExistence type="predicted"/>
<reference evidence="2 3" key="1">
    <citation type="journal article" date="2016" name="Nat. Commun.">
        <title>Thousands of microbial genomes shed light on interconnected biogeochemical processes in an aquifer system.</title>
        <authorList>
            <person name="Anantharaman K."/>
            <person name="Brown C.T."/>
            <person name="Hug L.A."/>
            <person name="Sharon I."/>
            <person name="Castelle C.J."/>
            <person name="Probst A.J."/>
            <person name="Thomas B.C."/>
            <person name="Singh A."/>
            <person name="Wilkins M.J."/>
            <person name="Karaoz U."/>
            <person name="Brodie E.L."/>
            <person name="Williams K.H."/>
            <person name="Hubbard S.S."/>
            <person name="Banfield J.F."/>
        </authorList>
    </citation>
    <scope>NUCLEOTIDE SEQUENCE [LARGE SCALE GENOMIC DNA]</scope>
</reference>
<dbReference type="InterPro" id="IPR038740">
    <property type="entry name" value="BioF2-like_GNAT_dom"/>
</dbReference>
<dbReference type="STRING" id="1798384.A3D03_03830"/>
<dbReference type="InterPro" id="IPR050644">
    <property type="entry name" value="PG_Glycine_Bridge_Synth"/>
</dbReference>
<dbReference type="AlphaFoldDB" id="A0A1F6ACM9"/>
<dbReference type="SUPFAM" id="SSF55729">
    <property type="entry name" value="Acyl-CoA N-acyltransferases (Nat)"/>
    <property type="match status" value="1"/>
</dbReference>
<name>A0A1F6ACM9_9BACT</name>
<comment type="caution">
    <text evidence="2">The sequence shown here is derived from an EMBL/GenBank/DDBJ whole genome shotgun (WGS) entry which is preliminary data.</text>
</comment>
<protein>
    <recommendedName>
        <fullName evidence="1">BioF2-like acetyltransferase domain-containing protein</fullName>
    </recommendedName>
</protein>